<dbReference type="CDD" id="cd03674">
    <property type="entry name" value="NUDIX_Hydrolase"/>
    <property type="match status" value="1"/>
</dbReference>
<reference evidence="3 4" key="1">
    <citation type="submission" date="2019-09" db="EMBL/GenBank/DDBJ databases">
        <title>In-depth cultivation of the pig gut microbiome towards novel bacterial diversity and tailored functional studies.</title>
        <authorList>
            <person name="Wylensek D."/>
            <person name="Hitch T.C.A."/>
            <person name="Clavel T."/>
        </authorList>
    </citation>
    <scope>NUCLEOTIDE SEQUENCE [LARGE SCALE GENOMIC DNA]</scope>
    <source>
        <strain evidence="3 4">WCA3-693-APC-4?</strain>
    </source>
</reference>
<evidence type="ECO:0000313" key="3">
    <source>
        <dbReference type="EMBL" id="MSU01001.1"/>
    </source>
</evidence>
<gene>
    <name evidence="3" type="ORF">FYJ83_05920</name>
</gene>
<organism evidence="3 4">
    <name type="scientific">Tissierella pigra</name>
    <dbReference type="NCBI Taxonomy" id="2607614"/>
    <lineage>
        <taxon>Bacteria</taxon>
        <taxon>Bacillati</taxon>
        <taxon>Bacillota</taxon>
        <taxon>Tissierellia</taxon>
        <taxon>Tissierellales</taxon>
        <taxon>Tissierellaceae</taxon>
        <taxon>Tissierella</taxon>
    </lineage>
</organism>
<feature type="domain" description="Nudix hydrolase" evidence="2">
    <location>
        <begin position="42"/>
        <end position="181"/>
    </location>
</feature>
<dbReference type="InterPro" id="IPR015797">
    <property type="entry name" value="NUDIX_hydrolase-like_dom_sf"/>
</dbReference>
<keyword evidence="3" id="KW-0378">Hydrolase</keyword>
<sequence>MDYIKQIVDFTPANQQEIQDKKVILDYIEQFPNNILLRENEFAHITSSGFIMNKSLDKVLMIHHNIRNTWAWTGGHVDGDSDFLYVAIKEAKEETGINTFTALTENIVSIDILPVFGHMRRNKYVSAHLHLSVAYILIASEEETLIVKEDENSDVSWFALDRFTEDYFDSKDVYLYKKLINRALFIRENINKFLV</sequence>
<dbReference type="Proteomes" id="UP000469523">
    <property type="component" value="Unassembled WGS sequence"/>
</dbReference>
<dbReference type="SUPFAM" id="SSF55811">
    <property type="entry name" value="Nudix"/>
    <property type="match status" value="1"/>
</dbReference>
<dbReference type="GO" id="GO:0016787">
    <property type="term" value="F:hydrolase activity"/>
    <property type="evidence" value="ECO:0007669"/>
    <property type="project" value="UniProtKB-KW"/>
</dbReference>
<dbReference type="RefSeq" id="WP_154439420.1">
    <property type="nucleotide sequence ID" value="NZ_VUNQ01000009.1"/>
</dbReference>
<evidence type="ECO:0000256" key="1">
    <source>
        <dbReference type="ARBA" id="ARBA00005582"/>
    </source>
</evidence>
<dbReference type="PANTHER" id="PTHR43736">
    <property type="entry name" value="ADP-RIBOSE PYROPHOSPHATASE"/>
    <property type="match status" value="1"/>
</dbReference>
<dbReference type="PANTHER" id="PTHR43736:SF1">
    <property type="entry name" value="DIHYDRONEOPTERIN TRIPHOSPHATE DIPHOSPHATASE"/>
    <property type="match status" value="1"/>
</dbReference>
<proteinExistence type="inferred from homology"/>
<dbReference type="PROSITE" id="PS51462">
    <property type="entry name" value="NUDIX"/>
    <property type="match status" value="1"/>
</dbReference>
<comment type="caution">
    <text evidence="3">The sequence shown here is derived from an EMBL/GenBank/DDBJ whole genome shotgun (WGS) entry which is preliminary data.</text>
</comment>
<comment type="similarity">
    <text evidence="1">Belongs to the Nudix hydrolase family.</text>
</comment>
<protein>
    <submittedName>
        <fullName evidence="3">NUDIX hydrolase</fullName>
    </submittedName>
</protein>
<dbReference type="EMBL" id="VUNQ01000009">
    <property type="protein sequence ID" value="MSU01001.1"/>
    <property type="molecule type" value="Genomic_DNA"/>
</dbReference>
<dbReference type="AlphaFoldDB" id="A0A6N7XG32"/>
<keyword evidence="4" id="KW-1185">Reference proteome</keyword>
<dbReference type="InterPro" id="IPR000086">
    <property type="entry name" value="NUDIX_hydrolase_dom"/>
</dbReference>
<dbReference type="Pfam" id="PF00293">
    <property type="entry name" value="NUDIX"/>
    <property type="match status" value="1"/>
</dbReference>
<dbReference type="Gene3D" id="3.90.79.10">
    <property type="entry name" value="Nucleoside Triphosphate Pyrophosphohydrolase"/>
    <property type="match status" value="1"/>
</dbReference>
<evidence type="ECO:0000259" key="2">
    <source>
        <dbReference type="PROSITE" id="PS51462"/>
    </source>
</evidence>
<name>A0A6N7XG32_9FIRM</name>
<accession>A0A6N7XG32</accession>
<evidence type="ECO:0000313" key="4">
    <source>
        <dbReference type="Proteomes" id="UP000469523"/>
    </source>
</evidence>